<dbReference type="InterPro" id="IPR009057">
    <property type="entry name" value="Homeodomain-like_sf"/>
</dbReference>
<keyword evidence="2 4" id="KW-0238">DNA-binding</keyword>
<sequence length="206" mass="22543">MLKSCSARSSAKRSAILDAAQRCFLEHGYASTSMDTVAATAAVSKATIYAHFQSKDQLFAAIIHRRCDSLACAADALEVSEITDARATLTTLARQLMSMLLDGDVLCIYRMVVAESSRHADLARTYFEAGPTRGKQRLSKTLDALVSKGLLQIDDTWLAMDQFIGMLRGEHFHRALLGLPAGDRTDLERTIEGAVETIMRAYAPRA</sequence>
<dbReference type="GO" id="GO:0000976">
    <property type="term" value="F:transcription cis-regulatory region binding"/>
    <property type="evidence" value="ECO:0007669"/>
    <property type="project" value="TreeGrafter"/>
</dbReference>
<dbReference type="PANTHER" id="PTHR30055">
    <property type="entry name" value="HTH-TYPE TRANSCRIPTIONAL REGULATOR RUTR"/>
    <property type="match status" value="1"/>
</dbReference>
<comment type="caution">
    <text evidence="6">The sequence shown here is derived from an EMBL/GenBank/DDBJ whole genome shotgun (WGS) entry which is preliminary data.</text>
</comment>
<dbReference type="PROSITE" id="PS50977">
    <property type="entry name" value="HTH_TETR_2"/>
    <property type="match status" value="1"/>
</dbReference>
<dbReference type="InterPro" id="IPR023772">
    <property type="entry name" value="DNA-bd_HTH_TetR-type_CS"/>
</dbReference>
<feature type="DNA-binding region" description="H-T-H motif" evidence="4">
    <location>
        <begin position="33"/>
        <end position="52"/>
    </location>
</feature>
<dbReference type="InterPro" id="IPR050109">
    <property type="entry name" value="HTH-type_TetR-like_transc_reg"/>
</dbReference>
<name>A0A7C9QR76_9PROT</name>
<organism evidence="6 7">
    <name type="scientific">Magnetospirillum aberrantis SpK</name>
    <dbReference type="NCBI Taxonomy" id="908842"/>
    <lineage>
        <taxon>Bacteria</taxon>
        <taxon>Pseudomonadati</taxon>
        <taxon>Pseudomonadota</taxon>
        <taxon>Alphaproteobacteria</taxon>
        <taxon>Rhodospirillales</taxon>
        <taxon>Rhodospirillaceae</taxon>
        <taxon>Magnetospirillum</taxon>
    </lineage>
</organism>
<keyword evidence="7" id="KW-1185">Reference proteome</keyword>
<dbReference type="Proteomes" id="UP000480684">
    <property type="component" value="Unassembled WGS sequence"/>
</dbReference>
<evidence type="ECO:0000256" key="1">
    <source>
        <dbReference type="ARBA" id="ARBA00023015"/>
    </source>
</evidence>
<evidence type="ECO:0000313" key="7">
    <source>
        <dbReference type="Proteomes" id="UP000480684"/>
    </source>
</evidence>
<evidence type="ECO:0000256" key="3">
    <source>
        <dbReference type="ARBA" id="ARBA00023163"/>
    </source>
</evidence>
<feature type="domain" description="HTH tetR-type" evidence="5">
    <location>
        <begin position="10"/>
        <end position="70"/>
    </location>
</feature>
<dbReference type="EMBL" id="JAAIYP010000004">
    <property type="protein sequence ID" value="NFV78643.1"/>
    <property type="molecule type" value="Genomic_DNA"/>
</dbReference>
<evidence type="ECO:0000256" key="4">
    <source>
        <dbReference type="PROSITE-ProRule" id="PRU00335"/>
    </source>
</evidence>
<dbReference type="SUPFAM" id="SSF46689">
    <property type="entry name" value="Homeodomain-like"/>
    <property type="match status" value="1"/>
</dbReference>
<evidence type="ECO:0000259" key="5">
    <source>
        <dbReference type="PROSITE" id="PS50977"/>
    </source>
</evidence>
<accession>A0A7C9QR76</accession>
<reference evidence="6 7" key="1">
    <citation type="submission" date="2020-02" db="EMBL/GenBank/DDBJ databases">
        <authorList>
            <person name="Dziuba M."/>
            <person name="Kuznetsov B."/>
            <person name="Mardanov A."/>
            <person name="Ravin N."/>
            <person name="Grouzdev D."/>
        </authorList>
    </citation>
    <scope>NUCLEOTIDE SEQUENCE [LARGE SCALE GENOMIC DNA]</scope>
    <source>
        <strain evidence="6 7">SpK</strain>
    </source>
</reference>
<dbReference type="Pfam" id="PF14246">
    <property type="entry name" value="TetR_C_7"/>
    <property type="match status" value="1"/>
</dbReference>
<protein>
    <submittedName>
        <fullName evidence="6">TetR/AcrR family transcriptional regulator</fullName>
    </submittedName>
</protein>
<dbReference type="PANTHER" id="PTHR30055:SF146">
    <property type="entry name" value="HTH-TYPE TRANSCRIPTIONAL DUAL REGULATOR CECR"/>
    <property type="match status" value="1"/>
</dbReference>
<dbReference type="PROSITE" id="PS01081">
    <property type="entry name" value="HTH_TETR_1"/>
    <property type="match status" value="1"/>
</dbReference>
<dbReference type="Gene3D" id="1.10.10.60">
    <property type="entry name" value="Homeodomain-like"/>
    <property type="match status" value="1"/>
</dbReference>
<evidence type="ECO:0000313" key="6">
    <source>
        <dbReference type="EMBL" id="NFV78643.1"/>
    </source>
</evidence>
<dbReference type="InterPro" id="IPR001647">
    <property type="entry name" value="HTH_TetR"/>
</dbReference>
<keyword evidence="1" id="KW-0805">Transcription regulation</keyword>
<dbReference type="PRINTS" id="PR00455">
    <property type="entry name" value="HTHTETR"/>
</dbReference>
<dbReference type="InterPro" id="IPR036271">
    <property type="entry name" value="Tet_transcr_reg_TetR-rel_C_sf"/>
</dbReference>
<gene>
    <name evidence="6" type="ORF">G4223_00740</name>
</gene>
<dbReference type="Pfam" id="PF00440">
    <property type="entry name" value="TetR_N"/>
    <property type="match status" value="1"/>
</dbReference>
<dbReference type="SUPFAM" id="SSF48498">
    <property type="entry name" value="Tetracyclin repressor-like, C-terminal domain"/>
    <property type="match status" value="1"/>
</dbReference>
<dbReference type="FunFam" id="1.10.10.60:FF:000141">
    <property type="entry name" value="TetR family transcriptional regulator"/>
    <property type="match status" value="1"/>
</dbReference>
<keyword evidence="3" id="KW-0804">Transcription</keyword>
<dbReference type="GO" id="GO:0003700">
    <property type="term" value="F:DNA-binding transcription factor activity"/>
    <property type="evidence" value="ECO:0007669"/>
    <property type="project" value="TreeGrafter"/>
</dbReference>
<evidence type="ECO:0000256" key="2">
    <source>
        <dbReference type="ARBA" id="ARBA00023125"/>
    </source>
</evidence>
<dbReference type="RefSeq" id="WP_163673766.1">
    <property type="nucleotide sequence ID" value="NZ_JAAIYP010000004.1"/>
</dbReference>
<dbReference type="InterPro" id="IPR039536">
    <property type="entry name" value="TetR_C_Proteobacteria"/>
</dbReference>
<dbReference type="AlphaFoldDB" id="A0A7C9QR76"/>
<proteinExistence type="predicted"/>
<dbReference type="Gene3D" id="1.10.357.10">
    <property type="entry name" value="Tetracycline Repressor, domain 2"/>
    <property type="match status" value="1"/>
</dbReference>